<proteinExistence type="predicted"/>
<dbReference type="EMBL" id="CP060414">
    <property type="protein sequence ID" value="QNT59144.1"/>
    <property type="molecule type" value="Genomic_DNA"/>
</dbReference>
<reference evidence="1" key="1">
    <citation type="submission" date="2024-06" db="EMBL/GenBank/DDBJ databases">
        <title>Complete Genome Sequence of mouse commensal type strain Neisseria musculi.</title>
        <authorList>
            <person name="Thapa E."/>
            <person name="Aluvathingal J."/>
            <person name="Nadendla S."/>
            <person name="Mehta A."/>
            <person name="Tettelin H."/>
            <person name="Weyand N.J."/>
        </authorList>
    </citation>
    <scope>NUCLEOTIDE SEQUENCE</scope>
    <source>
        <strain evidence="1">NW831</strain>
    </source>
</reference>
<dbReference type="InterPro" id="IPR011990">
    <property type="entry name" value="TPR-like_helical_dom_sf"/>
</dbReference>
<dbReference type="AlphaFoldDB" id="A0A7H1MBX9"/>
<evidence type="ECO:0000313" key="2">
    <source>
        <dbReference type="Proteomes" id="UP000516412"/>
    </source>
</evidence>
<dbReference type="Proteomes" id="UP000516412">
    <property type="component" value="Chromosome"/>
</dbReference>
<gene>
    <name evidence="1" type="ORF">H7A79_1938</name>
</gene>
<keyword evidence="2" id="KW-1185">Reference proteome</keyword>
<dbReference type="Gene3D" id="1.25.40.10">
    <property type="entry name" value="Tetratricopeptide repeat domain"/>
    <property type="match status" value="1"/>
</dbReference>
<protein>
    <submittedName>
        <fullName evidence="1">Uncharacterized protein</fullName>
    </submittedName>
</protein>
<accession>A0A7H1MBX9</accession>
<sequence length="422" mass="46343">MSRPLPPKLQKTQQQLDRISAEFKQHMAAGRYREAVCEAVKAHALIPKAVAPLSDAATAAVKGGLWQEGIGYAEKALQRNPQHINSLDALAHAYGALGDWENCRTYGLQALQLRDKSIAAQVAPPQTRERPGGKNIIAFSLFGAGSEYIEPAVMNTELAGEIYPGWTCRFYIDGSVPETAVQRLQANGAEIVRVRGSVENWPGAMWRFLAMDDPEAARVVFRDADSVVSQREARAVREWISSGKLFHTLRDAGTHTELILAGLWGAVAGSVPDMRGRIEAFLAVPPASRHFADQLFLRENVWPYARQSLCAHDRIFGFAGAVPFPGHAPSDYNRFHVGCNEGNTRFQAAFGLPDGSRVLWRLFSRISPLLNADYSLNVLPEERLVCAYEAVVQNGKVSGLIPYRYAKGFSDGLSKITVAALE</sequence>
<evidence type="ECO:0000313" key="1">
    <source>
        <dbReference type="EMBL" id="QNT59144.1"/>
    </source>
</evidence>
<name>A0A7H1MBX9_9NEIS</name>
<dbReference type="RefSeq" id="WP_187000206.1">
    <property type="nucleotide sequence ID" value="NZ_CP060414.2"/>
</dbReference>
<organism evidence="1 2">
    <name type="scientific">Neisseria musculi</name>
    <dbReference type="NCBI Taxonomy" id="1815583"/>
    <lineage>
        <taxon>Bacteria</taxon>
        <taxon>Pseudomonadati</taxon>
        <taxon>Pseudomonadota</taxon>
        <taxon>Betaproteobacteria</taxon>
        <taxon>Neisseriales</taxon>
        <taxon>Neisseriaceae</taxon>
        <taxon>Neisseria</taxon>
    </lineage>
</organism>
<dbReference type="SUPFAM" id="SSF48452">
    <property type="entry name" value="TPR-like"/>
    <property type="match status" value="1"/>
</dbReference>
<dbReference type="KEGG" id="nmus:H7A79_1938"/>